<evidence type="ECO:0000259" key="6">
    <source>
        <dbReference type="Pfam" id="PF08241"/>
    </source>
</evidence>
<reference evidence="7" key="1">
    <citation type="submission" date="2023-10" db="EMBL/GenBank/DDBJ databases">
        <title>Genome assemblies of two species of porcelain crab, Petrolisthes cinctipes and Petrolisthes manimaculis (Anomura: Porcellanidae).</title>
        <authorList>
            <person name="Angst P."/>
        </authorList>
    </citation>
    <scope>NUCLEOTIDE SEQUENCE</scope>
    <source>
        <strain evidence="7">PB745_01</strain>
        <tissue evidence="7">Gill</tissue>
    </source>
</reference>
<organism evidence="7 8">
    <name type="scientific">Petrolisthes cinctipes</name>
    <name type="common">Flat porcelain crab</name>
    <dbReference type="NCBI Taxonomy" id="88211"/>
    <lineage>
        <taxon>Eukaryota</taxon>
        <taxon>Metazoa</taxon>
        <taxon>Ecdysozoa</taxon>
        <taxon>Arthropoda</taxon>
        <taxon>Crustacea</taxon>
        <taxon>Multicrustacea</taxon>
        <taxon>Malacostraca</taxon>
        <taxon>Eumalacostraca</taxon>
        <taxon>Eucarida</taxon>
        <taxon>Decapoda</taxon>
        <taxon>Pleocyemata</taxon>
        <taxon>Anomura</taxon>
        <taxon>Galatheoidea</taxon>
        <taxon>Porcellanidae</taxon>
        <taxon>Petrolisthes</taxon>
    </lineage>
</organism>
<dbReference type="PANTHER" id="PTHR12176:SF78">
    <property type="entry name" value="EEF1A LYSINE AND N-TERMINAL METHYLTRANSFERASE"/>
    <property type="match status" value="1"/>
</dbReference>
<feature type="compositionally biased region" description="Gly residues" evidence="5">
    <location>
        <begin position="476"/>
        <end position="490"/>
    </location>
</feature>
<evidence type="ECO:0000256" key="5">
    <source>
        <dbReference type="SAM" id="MobiDB-lite"/>
    </source>
</evidence>
<feature type="compositionally biased region" description="Basic and acidic residues" evidence="5">
    <location>
        <begin position="438"/>
        <end position="475"/>
    </location>
</feature>
<sequence>MSLLPKTFHDFSSKQYWNTFFARRGDKAFEWYGEYAELCGMLHKYVRPQDNILVAGCGNSTLSADMYKVGYKSITNVDNSEVVIRRMEEQHLTSCPEMRWALMDLTNLDSGDEEFSCVLDKAALDAMFTDGSPEIVDTVNKYFAEVSRVLRVGGRFVCISLLQEHIVTHLLSWFSQHSWMIRVCRCEDAERSQSESGQFSFPVFVIVCTKFKQMPNLRTVLESQLDGDEVRRAENASQVVERVRELQQYALLRHTLHTKSLAGEDTAVELCDPSTGKTRYTIHLVDSLRKTHSLRFAVFIVPHGREREWLFGTQTGRERLAENAGARRLIVVHLQRDQTYPSLAGVQDELSGRVMELAPTGLPSNTKVPFLSVGAELGEVHEIWRGESELSGGYVVEEVEAPGAPPLRRLVFLNNQNVIQSEARLVEAKEKKKRKKVGKESREIEDGKKGKGKESRETEDGRRGRGKGKDGEGSREGGVAGGDSGGGDGGTRPVDFSHLSCQHHLAMVGGMALAPPAPSQPQTNTPTPHVLLLGLGGGLLATYIHKYFPKTKMMGVDLDPAMAQVAQQFFGLVPDHRLRVEICDGLDFIKKAADQGTKFDFIMFDVDSKDGSLGLSCPPAAFLEPCFLELVVACLTQPGVLIVNLVCRDQELRGRLMQEIKSVFPVVLSQGIPEEVNRVLFCSRALPRDPNKLKTRFEKGLTGLNGALKRRIKCSEDVIDVREVMENLTVLTEEEHKIFEG</sequence>
<dbReference type="Proteomes" id="UP001286313">
    <property type="component" value="Unassembled WGS sequence"/>
</dbReference>
<evidence type="ECO:0000256" key="3">
    <source>
        <dbReference type="ARBA" id="ARBA00022679"/>
    </source>
</evidence>
<dbReference type="PANTHER" id="PTHR12176">
    <property type="entry name" value="SAM-DEPENDENT METHYLTRANSFERASE SUPERFAMILY PROTEIN"/>
    <property type="match status" value="1"/>
</dbReference>
<feature type="region of interest" description="Disordered" evidence="5">
    <location>
        <begin position="429"/>
        <end position="496"/>
    </location>
</feature>
<dbReference type="CDD" id="cd02440">
    <property type="entry name" value="AdoMet_MTases"/>
    <property type="match status" value="2"/>
</dbReference>
<keyword evidence="2" id="KW-0489">Methyltransferase</keyword>
<accession>A0AAE1KMR4</accession>
<keyword evidence="3" id="KW-0808">Transferase</keyword>
<dbReference type="GO" id="GO:0032259">
    <property type="term" value="P:methylation"/>
    <property type="evidence" value="ECO:0007669"/>
    <property type="project" value="UniProtKB-KW"/>
</dbReference>
<dbReference type="Pfam" id="PF01564">
    <property type="entry name" value="Spermine_synth"/>
    <property type="match status" value="1"/>
</dbReference>
<evidence type="ECO:0000256" key="1">
    <source>
        <dbReference type="ARBA" id="ARBA00008361"/>
    </source>
</evidence>
<dbReference type="Pfam" id="PF08241">
    <property type="entry name" value="Methyltransf_11"/>
    <property type="match status" value="1"/>
</dbReference>
<name>A0AAE1KMR4_PETCI</name>
<dbReference type="SUPFAM" id="SSF53335">
    <property type="entry name" value="S-adenosyl-L-methionine-dependent methyltransferases"/>
    <property type="match status" value="2"/>
</dbReference>
<evidence type="ECO:0000313" key="8">
    <source>
        <dbReference type="Proteomes" id="UP001286313"/>
    </source>
</evidence>
<dbReference type="InterPro" id="IPR029063">
    <property type="entry name" value="SAM-dependent_MTases_sf"/>
</dbReference>
<evidence type="ECO:0000313" key="7">
    <source>
        <dbReference type="EMBL" id="KAK3876787.1"/>
    </source>
</evidence>
<dbReference type="AlphaFoldDB" id="A0AAE1KMR4"/>
<dbReference type="EMBL" id="JAWQEG010001774">
    <property type="protein sequence ID" value="KAK3876787.1"/>
    <property type="molecule type" value="Genomic_DNA"/>
</dbReference>
<comment type="caution">
    <text evidence="7">The sequence shown here is derived from an EMBL/GenBank/DDBJ whole genome shotgun (WGS) entry which is preliminary data.</text>
</comment>
<dbReference type="FunFam" id="3.40.50.150:FF:000110">
    <property type="entry name" value="methyltransferase-like protein 13 isoform X1"/>
    <property type="match status" value="1"/>
</dbReference>
<feature type="domain" description="Methyltransferase type 11" evidence="6">
    <location>
        <begin position="55"/>
        <end position="158"/>
    </location>
</feature>
<dbReference type="InterPro" id="IPR051419">
    <property type="entry name" value="Lys/N-term_MeTrsfase_sf"/>
</dbReference>
<dbReference type="Gene3D" id="3.40.50.150">
    <property type="entry name" value="Vaccinia Virus protein VP39"/>
    <property type="match status" value="2"/>
</dbReference>
<dbReference type="GO" id="GO:0008757">
    <property type="term" value="F:S-adenosylmethionine-dependent methyltransferase activity"/>
    <property type="evidence" value="ECO:0007669"/>
    <property type="project" value="InterPro"/>
</dbReference>
<comment type="similarity">
    <text evidence="1">Belongs to the methyltransferase superfamily.</text>
</comment>
<evidence type="ECO:0000256" key="2">
    <source>
        <dbReference type="ARBA" id="ARBA00022603"/>
    </source>
</evidence>
<dbReference type="InterPro" id="IPR013216">
    <property type="entry name" value="Methyltransf_11"/>
</dbReference>
<gene>
    <name evidence="7" type="ORF">Pcinc_018447</name>
</gene>
<keyword evidence="8" id="KW-1185">Reference proteome</keyword>
<proteinExistence type="inferred from homology"/>
<protein>
    <recommendedName>
        <fullName evidence="6">Methyltransferase type 11 domain-containing protein</fullName>
    </recommendedName>
</protein>
<evidence type="ECO:0000256" key="4">
    <source>
        <dbReference type="ARBA" id="ARBA00023268"/>
    </source>
</evidence>
<keyword evidence="4" id="KW-0511">Multifunctional enzyme</keyword>